<feature type="compositionally biased region" description="Basic and acidic residues" evidence="1">
    <location>
        <begin position="21"/>
        <end position="35"/>
    </location>
</feature>
<evidence type="ECO:0000313" key="2">
    <source>
        <dbReference type="EMBL" id="GGL02307.1"/>
    </source>
</evidence>
<reference evidence="2" key="1">
    <citation type="journal article" date="2014" name="Int. J. Syst. Evol. Microbiol.">
        <title>Complete genome sequence of Corynebacterium casei LMG S-19264T (=DSM 44701T), isolated from a smear-ripened cheese.</title>
        <authorList>
            <consortium name="US DOE Joint Genome Institute (JGI-PGF)"/>
            <person name="Walter F."/>
            <person name="Albersmeier A."/>
            <person name="Kalinowski J."/>
            <person name="Ruckert C."/>
        </authorList>
    </citation>
    <scope>NUCLEOTIDE SEQUENCE</scope>
    <source>
        <strain evidence="2">CGMCC 4.7299</strain>
    </source>
</reference>
<keyword evidence="3" id="KW-1185">Reference proteome</keyword>
<feature type="compositionally biased region" description="Low complexity" evidence="1">
    <location>
        <begin position="150"/>
        <end position="173"/>
    </location>
</feature>
<organism evidence="2 3">
    <name type="scientific">Mangrovihabitans endophyticus</name>
    <dbReference type="NCBI Taxonomy" id="1751298"/>
    <lineage>
        <taxon>Bacteria</taxon>
        <taxon>Bacillati</taxon>
        <taxon>Actinomycetota</taxon>
        <taxon>Actinomycetes</taxon>
        <taxon>Micromonosporales</taxon>
        <taxon>Micromonosporaceae</taxon>
        <taxon>Mangrovihabitans</taxon>
    </lineage>
</organism>
<feature type="compositionally biased region" description="Basic and acidic residues" evidence="1">
    <location>
        <begin position="113"/>
        <end position="129"/>
    </location>
</feature>
<evidence type="ECO:0000313" key="3">
    <source>
        <dbReference type="Proteomes" id="UP000656042"/>
    </source>
</evidence>
<evidence type="ECO:0000256" key="1">
    <source>
        <dbReference type="SAM" id="MobiDB-lite"/>
    </source>
</evidence>
<dbReference type="RefSeq" id="WP_189080875.1">
    <property type="nucleotide sequence ID" value="NZ_BMMX01000020.1"/>
</dbReference>
<gene>
    <name evidence="2" type="ORF">GCM10012284_40990</name>
</gene>
<feature type="compositionally biased region" description="Low complexity" evidence="1">
    <location>
        <begin position="180"/>
        <end position="213"/>
    </location>
</feature>
<proteinExistence type="predicted"/>
<dbReference type="AlphaFoldDB" id="A0A8J3C334"/>
<feature type="region of interest" description="Disordered" evidence="1">
    <location>
        <begin position="1"/>
        <end position="221"/>
    </location>
</feature>
<comment type="caution">
    <text evidence="2">The sequence shown here is derived from an EMBL/GenBank/DDBJ whole genome shotgun (WGS) entry which is preliminary data.</text>
</comment>
<feature type="compositionally biased region" description="Low complexity" evidence="1">
    <location>
        <begin position="92"/>
        <end position="107"/>
    </location>
</feature>
<dbReference type="Proteomes" id="UP000656042">
    <property type="component" value="Unassembled WGS sequence"/>
</dbReference>
<protein>
    <submittedName>
        <fullName evidence="2">Uncharacterized protein</fullName>
    </submittedName>
</protein>
<accession>A0A8J3C334</accession>
<dbReference type="EMBL" id="BMMX01000020">
    <property type="protein sequence ID" value="GGL02307.1"/>
    <property type="molecule type" value="Genomic_DNA"/>
</dbReference>
<reference evidence="2" key="2">
    <citation type="submission" date="2020-09" db="EMBL/GenBank/DDBJ databases">
        <authorList>
            <person name="Sun Q."/>
            <person name="Zhou Y."/>
        </authorList>
    </citation>
    <scope>NUCLEOTIDE SEQUENCE</scope>
    <source>
        <strain evidence="2">CGMCC 4.7299</strain>
    </source>
</reference>
<name>A0A8J3C334_9ACTN</name>
<sequence>MRFFTNESKDNTDEQGGEVQTRAEQESPEQARDDAPESVQSEPVAVPPQRAGSPWSDAPGSTPDNDREDTVAVADSAEPDGTPAESTAYAGTPPDSDPATTASSTTTYGPDGKPADDTRGEDAALKDEGGFDDPTAVDPDTEKPLDADEPTTPDTTGTDADAAPAVAADTATATEEEAPSETPSADTTPAETDTPPAEPAVVAAGADGAAEAAASKDAKPGAVAAPELGTLFGEQDARALQERWREVQLRFVDSPKEATDEAGGLVDEAVEKLTASLRGQKDALAQDSDDTERLRVQLRGYREILNRLISL</sequence>